<name>A0A8K0CS19_IGNLU</name>
<feature type="compositionally biased region" description="Polar residues" evidence="1">
    <location>
        <begin position="102"/>
        <end position="115"/>
    </location>
</feature>
<dbReference type="AlphaFoldDB" id="A0A8K0CS19"/>
<sequence length="130" mass="14843">MKQFVTKNYYDKTALDKSAFAKNENVLLKVRKEDKWVSGKIIDIHQTPRSYSVKEQNGPVYRRNSSFLRRSNLDSYNKSTGSSKGQKKDQENVDYKCDKHSSMAQSNSGSVVSTKSGRIVKKPFSLSDYC</sequence>
<evidence type="ECO:0000313" key="2">
    <source>
        <dbReference type="EMBL" id="KAF2889593.1"/>
    </source>
</evidence>
<reference evidence="2" key="1">
    <citation type="submission" date="2019-08" db="EMBL/GenBank/DDBJ databases">
        <title>The genome of the North American firefly Photinus pyralis.</title>
        <authorList>
            <consortium name="Photinus pyralis genome working group"/>
            <person name="Fallon T.R."/>
            <person name="Sander Lower S.E."/>
            <person name="Weng J.-K."/>
        </authorList>
    </citation>
    <scope>NUCLEOTIDE SEQUENCE</scope>
    <source>
        <strain evidence="2">TRF0915ILg1</strain>
        <tissue evidence="2">Whole body</tissue>
    </source>
</reference>
<protein>
    <submittedName>
        <fullName evidence="2">Uncharacterized protein</fullName>
    </submittedName>
</protein>
<gene>
    <name evidence="2" type="ORF">ILUMI_16580</name>
</gene>
<comment type="caution">
    <text evidence="2">The sequence shown here is derived from an EMBL/GenBank/DDBJ whole genome shotgun (WGS) entry which is preliminary data.</text>
</comment>
<feature type="compositionally biased region" description="Basic and acidic residues" evidence="1">
    <location>
        <begin position="86"/>
        <end position="101"/>
    </location>
</feature>
<accession>A0A8K0CS19</accession>
<evidence type="ECO:0000313" key="3">
    <source>
        <dbReference type="Proteomes" id="UP000801492"/>
    </source>
</evidence>
<dbReference type="Proteomes" id="UP000801492">
    <property type="component" value="Unassembled WGS sequence"/>
</dbReference>
<organism evidence="2 3">
    <name type="scientific">Ignelater luminosus</name>
    <name type="common">Cucubano</name>
    <name type="synonym">Pyrophorus luminosus</name>
    <dbReference type="NCBI Taxonomy" id="2038154"/>
    <lineage>
        <taxon>Eukaryota</taxon>
        <taxon>Metazoa</taxon>
        <taxon>Ecdysozoa</taxon>
        <taxon>Arthropoda</taxon>
        <taxon>Hexapoda</taxon>
        <taxon>Insecta</taxon>
        <taxon>Pterygota</taxon>
        <taxon>Neoptera</taxon>
        <taxon>Endopterygota</taxon>
        <taxon>Coleoptera</taxon>
        <taxon>Polyphaga</taxon>
        <taxon>Elateriformia</taxon>
        <taxon>Elateroidea</taxon>
        <taxon>Elateridae</taxon>
        <taxon>Agrypninae</taxon>
        <taxon>Pyrophorini</taxon>
        <taxon>Ignelater</taxon>
    </lineage>
</organism>
<feature type="region of interest" description="Disordered" evidence="1">
    <location>
        <begin position="72"/>
        <end position="115"/>
    </location>
</feature>
<proteinExistence type="predicted"/>
<evidence type="ECO:0000256" key="1">
    <source>
        <dbReference type="SAM" id="MobiDB-lite"/>
    </source>
</evidence>
<keyword evidence="3" id="KW-1185">Reference proteome</keyword>
<dbReference type="EMBL" id="VTPC01064984">
    <property type="protein sequence ID" value="KAF2889593.1"/>
    <property type="molecule type" value="Genomic_DNA"/>
</dbReference>